<dbReference type="Proteomes" id="UP000277300">
    <property type="component" value="Unassembled WGS sequence"/>
</dbReference>
<sequence>MEVVVLGCGPSSSVPSMKCVLSQNCDVCLEAHSNPDSKNRRLNPSLLVRNLRTDSNVLIDCGKTFRESALRIFPKIGVSAVHELVLTHDHADAILGMDDLREVQATVETVDPVTKEVYKIPPESLKVHCNEATGREVRTKFPYLIEKEEELQSSGASKKPFRWTAKVQIKPFESWKSFEACGIQFTPFPVIHGAGYTSFGFEFGHEFGARFVYISDVSELTEETKKYLNDASKSPIDVLVIDALYFEKYHSTHMNLQKVMEEIETIRPKRTLLTGMGHDFDYAKHCAVTFRESALRIFPKIGVSAVHELVLTHDHADAILGMDDLREVQATVETVDPVTKEVYRIPRAPLPVHCCKDTGQEVYTKFPYLMEKEEESQGSEAVEKPFRWTVKLRLEVFEAWKPFNACSIKFIPIPVTHGAGYTSFGFEFGHEFGARFVYISDVSKFPQETRAYLNDTKKPPIDILLIDALYLDKYNSAHMNLRQVVKEIETIRPKRTLLTGMSHELDYFTYSDVVAKIGEEKDLHIEMPYDGLRLAFP</sequence>
<organism evidence="2 4">
    <name type="scientific">Phytophthora kernoviae</name>
    <dbReference type="NCBI Taxonomy" id="325452"/>
    <lineage>
        <taxon>Eukaryota</taxon>
        <taxon>Sar</taxon>
        <taxon>Stramenopiles</taxon>
        <taxon>Oomycota</taxon>
        <taxon>Peronosporomycetes</taxon>
        <taxon>Peronosporales</taxon>
        <taxon>Peronosporaceae</taxon>
        <taxon>Phytophthora</taxon>
    </lineage>
</organism>
<dbReference type="EMBL" id="MBDO02000152">
    <property type="protein sequence ID" value="RLN61543.1"/>
    <property type="molecule type" value="Genomic_DNA"/>
</dbReference>
<comment type="caution">
    <text evidence="2">The sequence shown here is derived from an EMBL/GenBank/DDBJ whole genome shotgun (WGS) entry which is preliminary data.</text>
</comment>
<protein>
    <recommendedName>
        <fullName evidence="1">Metallo-beta-lactamase domain-containing protein</fullName>
    </recommendedName>
</protein>
<evidence type="ECO:0000259" key="1">
    <source>
        <dbReference type="Pfam" id="PF12706"/>
    </source>
</evidence>
<gene>
    <name evidence="3" type="ORF">BBJ29_008732</name>
    <name evidence="2" type="ORF">BBP00_00005339</name>
</gene>
<name>A0A3F2RQQ8_9STRA</name>
<dbReference type="Proteomes" id="UP000284657">
    <property type="component" value="Unassembled WGS sequence"/>
</dbReference>
<dbReference type="Pfam" id="PF12706">
    <property type="entry name" value="Lactamase_B_2"/>
    <property type="match status" value="2"/>
</dbReference>
<evidence type="ECO:0000313" key="2">
    <source>
        <dbReference type="EMBL" id="RLN61543.1"/>
    </source>
</evidence>
<proteinExistence type="predicted"/>
<accession>A0A3F2RQQ8</accession>
<dbReference type="PANTHER" id="PTHR42663:SF6">
    <property type="entry name" value="HYDROLASE C777.06C-RELATED"/>
    <property type="match status" value="1"/>
</dbReference>
<dbReference type="InterPro" id="IPR001279">
    <property type="entry name" value="Metallo-B-lactamas"/>
</dbReference>
<feature type="domain" description="Metallo-beta-lactamase" evidence="1">
    <location>
        <begin position="56"/>
        <end position="275"/>
    </location>
</feature>
<evidence type="ECO:0000313" key="5">
    <source>
        <dbReference type="Proteomes" id="UP000284657"/>
    </source>
</evidence>
<reference evidence="4 5" key="1">
    <citation type="submission" date="2018-07" db="EMBL/GenBank/DDBJ databases">
        <title>Genome sequencing of oomycete isolates from Chile give support for New Zealand origin for Phytophthora kernoviae and make available the first Nothophytophthora sp. genome.</title>
        <authorList>
            <person name="Studholme D.J."/>
            <person name="Sanfuentes E."/>
            <person name="Panda P."/>
            <person name="Hill R."/>
            <person name="Sambles C."/>
            <person name="Grant M."/>
            <person name="Williams N.M."/>
            <person name="Mcdougal R.L."/>
        </authorList>
    </citation>
    <scope>NUCLEOTIDE SEQUENCE [LARGE SCALE GENOMIC DNA]</scope>
    <source>
        <strain evidence="2">Chile6</strain>
        <strain evidence="3">Chile7</strain>
    </source>
</reference>
<evidence type="ECO:0000313" key="4">
    <source>
        <dbReference type="Proteomes" id="UP000277300"/>
    </source>
</evidence>
<feature type="domain" description="Metallo-beta-lactamase" evidence="1">
    <location>
        <begin position="300"/>
        <end position="500"/>
    </location>
</feature>
<dbReference type="PANTHER" id="PTHR42663">
    <property type="entry name" value="HYDROLASE C777.06C-RELATED-RELATED"/>
    <property type="match status" value="1"/>
</dbReference>
<dbReference type="AlphaFoldDB" id="A0A3F2RQQ8"/>
<dbReference type="SUPFAM" id="SSF56281">
    <property type="entry name" value="Metallo-hydrolase/oxidoreductase"/>
    <property type="match status" value="2"/>
</dbReference>
<dbReference type="EMBL" id="MBAD02000858">
    <property type="protein sequence ID" value="RLN61932.1"/>
    <property type="molecule type" value="Genomic_DNA"/>
</dbReference>
<evidence type="ECO:0000313" key="3">
    <source>
        <dbReference type="EMBL" id="RLN61932.1"/>
    </source>
</evidence>
<dbReference type="Gene3D" id="3.60.15.10">
    <property type="entry name" value="Ribonuclease Z/Hydroxyacylglutathione hydrolase-like"/>
    <property type="match status" value="2"/>
</dbReference>
<dbReference type="InterPro" id="IPR036866">
    <property type="entry name" value="RibonucZ/Hydroxyglut_hydro"/>
</dbReference>
<dbReference type="OrthoDB" id="341300at2759"/>
<dbReference type="CDD" id="cd16279">
    <property type="entry name" value="metallo-hydrolase-like_MBL-fold"/>
    <property type="match status" value="1"/>
</dbReference>